<keyword evidence="2" id="KW-0813">Transport</keyword>
<evidence type="ECO:0000259" key="8">
    <source>
        <dbReference type="PROSITE" id="PS50850"/>
    </source>
</evidence>
<keyword evidence="5 7" id="KW-1133">Transmembrane helix</keyword>
<feature type="transmembrane region" description="Helical" evidence="7">
    <location>
        <begin position="249"/>
        <end position="271"/>
    </location>
</feature>
<feature type="transmembrane region" description="Helical" evidence="7">
    <location>
        <begin position="307"/>
        <end position="329"/>
    </location>
</feature>
<dbReference type="Gene3D" id="1.20.1250.20">
    <property type="entry name" value="MFS general substrate transporter like domains"/>
    <property type="match status" value="2"/>
</dbReference>
<dbReference type="SUPFAM" id="SSF103473">
    <property type="entry name" value="MFS general substrate transporter"/>
    <property type="match status" value="1"/>
</dbReference>
<dbReference type="Pfam" id="PF00083">
    <property type="entry name" value="Sugar_tr"/>
    <property type="match status" value="1"/>
</dbReference>
<accession>A0A380NKX7</accession>
<dbReference type="Proteomes" id="UP000255367">
    <property type="component" value="Unassembled WGS sequence"/>
</dbReference>
<reference evidence="9 10" key="1">
    <citation type="submission" date="2018-06" db="EMBL/GenBank/DDBJ databases">
        <authorList>
            <consortium name="Pathogen Informatics"/>
            <person name="Doyle S."/>
        </authorList>
    </citation>
    <scope>NUCLEOTIDE SEQUENCE [LARGE SCALE GENOMIC DNA]</scope>
    <source>
        <strain evidence="9 10">NCTC12020</strain>
    </source>
</reference>
<feature type="transmembrane region" description="Helical" evidence="7">
    <location>
        <begin position="44"/>
        <end position="66"/>
    </location>
</feature>
<feature type="transmembrane region" description="Helical" evidence="7">
    <location>
        <begin position="78"/>
        <end position="98"/>
    </location>
</feature>
<dbReference type="GO" id="GO:0022857">
    <property type="term" value="F:transmembrane transporter activity"/>
    <property type="evidence" value="ECO:0007669"/>
    <property type="project" value="InterPro"/>
</dbReference>
<organism evidence="9 10">
    <name type="scientific">Veillonella criceti</name>
    <dbReference type="NCBI Taxonomy" id="103891"/>
    <lineage>
        <taxon>Bacteria</taxon>
        <taxon>Bacillati</taxon>
        <taxon>Bacillota</taxon>
        <taxon>Negativicutes</taxon>
        <taxon>Veillonellales</taxon>
        <taxon>Veillonellaceae</taxon>
        <taxon>Veillonella</taxon>
    </lineage>
</organism>
<comment type="subcellular location">
    <subcellularLocation>
        <location evidence="1">Cell membrane</location>
        <topology evidence="1">Multi-pass membrane protein</topology>
    </subcellularLocation>
</comment>
<evidence type="ECO:0000313" key="10">
    <source>
        <dbReference type="Proteomes" id="UP000255367"/>
    </source>
</evidence>
<feature type="transmembrane region" description="Helical" evidence="7">
    <location>
        <begin position="283"/>
        <end position="301"/>
    </location>
</feature>
<feature type="transmembrane region" description="Helical" evidence="7">
    <location>
        <begin position="104"/>
        <end position="124"/>
    </location>
</feature>
<dbReference type="PROSITE" id="PS50850">
    <property type="entry name" value="MFS"/>
    <property type="match status" value="1"/>
</dbReference>
<evidence type="ECO:0000256" key="1">
    <source>
        <dbReference type="ARBA" id="ARBA00004651"/>
    </source>
</evidence>
<evidence type="ECO:0000256" key="7">
    <source>
        <dbReference type="SAM" id="Phobius"/>
    </source>
</evidence>
<dbReference type="GO" id="GO:0005886">
    <property type="term" value="C:plasma membrane"/>
    <property type="evidence" value="ECO:0007669"/>
    <property type="project" value="UniProtKB-SubCell"/>
</dbReference>
<feature type="transmembrane region" description="Helical" evidence="7">
    <location>
        <begin position="165"/>
        <end position="185"/>
    </location>
</feature>
<dbReference type="InterPro" id="IPR001958">
    <property type="entry name" value="Tet-R_TetA/multi-R_MdtG-like"/>
</dbReference>
<dbReference type="AlphaFoldDB" id="A0A380NKX7"/>
<evidence type="ECO:0000256" key="3">
    <source>
        <dbReference type="ARBA" id="ARBA00022475"/>
    </source>
</evidence>
<feature type="transmembrane region" description="Helical" evidence="7">
    <location>
        <begin position="213"/>
        <end position="237"/>
    </location>
</feature>
<dbReference type="InterPro" id="IPR011701">
    <property type="entry name" value="MFS"/>
</dbReference>
<protein>
    <submittedName>
        <fullName evidence="9">Metal-tetracycline/H(+) antiporter</fullName>
    </submittedName>
</protein>
<feature type="transmembrane region" description="Helical" evidence="7">
    <location>
        <begin position="136"/>
        <end position="159"/>
    </location>
</feature>
<gene>
    <name evidence="9" type="primary">tetA</name>
    <name evidence="9" type="ORF">NCTC12020_01261</name>
</gene>
<feature type="transmembrane region" description="Helical" evidence="7">
    <location>
        <begin position="371"/>
        <end position="389"/>
    </location>
</feature>
<proteinExistence type="predicted"/>
<dbReference type="InterPro" id="IPR020846">
    <property type="entry name" value="MFS_dom"/>
</dbReference>
<dbReference type="PANTHER" id="PTHR43414:SF1">
    <property type="entry name" value="PEPTIDE PERMEASE"/>
    <property type="match status" value="1"/>
</dbReference>
<feature type="transmembrane region" description="Helical" evidence="7">
    <location>
        <begin position="350"/>
        <end position="365"/>
    </location>
</feature>
<dbReference type="InterPro" id="IPR036259">
    <property type="entry name" value="MFS_trans_sf"/>
</dbReference>
<dbReference type="Pfam" id="PF07690">
    <property type="entry name" value="MFS_1"/>
    <property type="match status" value="1"/>
</dbReference>
<keyword evidence="4 7" id="KW-0812">Transmembrane</keyword>
<evidence type="ECO:0000313" key="9">
    <source>
        <dbReference type="EMBL" id="SUP43638.1"/>
    </source>
</evidence>
<dbReference type="OrthoDB" id="65739at2"/>
<keyword evidence="10" id="KW-1185">Reference proteome</keyword>
<dbReference type="PANTHER" id="PTHR43414">
    <property type="entry name" value="MULTIDRUG RESISTANCE PROTEIN MDTG"/>
    <property type="match status" value="1"/>
</dbReference>
<feature type="domain" description="Major facilitator superfamily (MFS) profile" evidence="8">
    <location>
        <begin position="7"/>
        <end position="393"/>
    </location>
</feature>
<dbReference type="RefSeq" id="WP_115310418.1">
    <property type="nucleotide sequence ID" value="NZ_UHIO01000001.1"/>
</dbReference>
<evidence type="ECO:0000256" key="6">
    <source>
        <dbReference type="ARBA" id="ARBA00023136"/>
    </source>
</evidence>
<evidence type="ECO:0000256" key="5">
    <source>
        <dbReference type="ARBA" id="ARBA00022989"/>
    </source>
</evidence>
<keyword evidence="3" id="KW-1003">Cell membrane</keyword>
<dbReference type="EMBL" id="UHIO01000001">
    <property type="protein sequence ID" value="SUP43638.1"/>
    <property type="molecule type" value="Genomic_DNA"/>
</dbReference>
<dbReference type="PRINTS" id="PR01035">
    <property type="entry name" value="TCRTETA"/>
</dbReference>
<dbReference type="InterPro" id="IPR005828">
    <property type="entry name" value="MFS_sugar_transport-like"/>
</dbReference>
<name>A0A380NKX7_9FIRM</name>
<keyword evidence="6 7" id="KW-0472">Membrane</keyword>
<evidence type="ECO:0000256" key="4">
    <source>
        <dbReference type="ARBA" id="ARBA00022692"/>
    </source>
</evidence>
<evidence type="ECO:0000256" key="2">
    <source>
        <dbReference type="ARBA" id="ARBA00022448"/>
    </source>
</evidence>
<sequence>MPAWLRTDYICFFGAFLSALGMSQLAPLLPLYLHDMGVTATNEVAYWSGLAMGVTYLIVAFVSPFWGRLADRRGRKILLLRSSFGMMLCNLLICFVQTPEQLVLIRFVQGLVSGFFSASVTLVASETPENKTGWALSVLASANLAGSLLGPLIGGYLASTFGIRTSFFVIACFLGAAFLLIFFLVHETFEPQPDTVPHSFKELQNQLPHLHELFIIAASTFIYALSMMSLQPIITVYLDEIMPPHTPHLALIAGAVFAATGFAQMLSSSYMGKWIDRIGPRRILIGSLIYTAVMTIPQAYVTTSWQLGVLRFLTGLGLAGLLPSLNTYISTHSPKHLSGQVFSYNQTTQFLGYFMGSVGGALFMGQFGFTALFWGTGLLFLFNAIWVYTKLKA</sequence>